<evidence type="ECO:0000256" key="1">
    <source>
        <dbReference type="SAM" id="MobiDB-lite"/>
    </source>
</evidence>
<feature type="compositionally biased region" description="Polar residues" evidence="1">
    <location>
        <begin position="519"/>
        <end position="535"/>
    </location>
</feature>
<protein>
    <submittedName>
        <fullName evidence="2">Uncharacterized protein</fullName>
    </submittedName>
</protein>
<dbReference type="AlphaFoldDB" id="A0AA35JCS2"/>
<feature type="compositionally biased region" description="Basic and acidic residues" evidence="1">
    <location>
        <begin position="484"/>
        <end position="496"/>
    </location>
</feature>
<reference evidence="2" key="1">
    <citation type="submission" date="2022-10" db="EMBL/GenBank/DDBJ databases">
        <authorList>
            <person name="Byrne P K."/>
        </authorList>
    </citation>
    <scope>NUCLEOTIDE SEQUENCE</scope>
    <source>
        <strain evidence="2">CBS7001</strain>
    </source>
</reference>
<feature type="compositionally biased region" description="Basic and acidic residues" evidence="1">
    <location>
        <begin position="505"/>
        <end position="518"/>
    </location>
</feature>
<name>A0AA35JCS2_SACUV</name>
<dbReference type="Proteomes" id="UP001162090">
    <property type="component" value="Chromosome 2"/>
</dbReference>
<organism evidence="2 3">
    <name type="scientific">Saccharomyces uvarum</name>
    <name type="common">Yeast</name>
    <name type="synonym">Saccharomyces bayanus var. uvarum</name>
    <dbReference type="NCBI Taxonomy" id="230603"/>
    <lineage>
        <taxon>Eukaryota</taxon>
        <taxon>Fungi</taxon>
        <taxon>Dikarya</taxon>
        <taxon>Ascomycota</taxon>
        <taxon>Saccharomycotina</taxon>
        <taxon>Saccharomycetes</taxon>
        <taxon>Saccharomycetales</taxon>
        <taxon>Saccharomycetaceae</taxon>
        <taxon>Saccharomyces</taxon>
    </lineage>
</organism>
<evidence type="ECO:0000313" key="3">
    <source>
        <dbReference type="Proteomes" id="UP001162090"/>
    </source>
</evidence>
<feature type="region of interest" description="Disordered" evidence="1">
    <location>
        <begin position="1"/>
        <end position="41"/>
    </location>
</feature>
<sequence length="582" mass="67214">MAKLRYKGTLFDDEGDSLPSESAKSKSSPQRRKTTSPRESRESLKDRLLILPLMGESYTEYVDSYLNLELLERGERETPIFLESLTRQLTQKIYELIKTKSLTAETLQQISDKYDGVAAENKLLFLERQYYVDNEGNVRDRRNNDKIYCEPKHIYDMVMATHLMNKHLRGKTLHSFLFSHFANTSHAIIDWVQQFCSKCNKKGKIKPLKEYKRPDMYDKLLPMERIHIEVFEPYGGKAIEGKYPYVLLCRDYRSSFMWLLPLKSTKFKHLIPVVSSLFLSFARIPIFVTSSTLDKDDLYDICEEIASKYGLRIGLGLKSSARFHTGGILCIQYALNSYKEECLADWGKCLRYGPYRFNRRRNKRTKRKPTQVLLSEVPGHNAKFETKRERVIENTYARNMFTMAGGKGLIYLEDVNTFALVNEGESSNNNENLNNTNIGNDNFEEEVQKQFDLTEQNYIDEYDDLAHDSSEGEYEPSTLTPEENTSHNVEEERIESTSETTDLDGNTKEERDESEERNLNSVEAVNAVTAPQTEANGDRSVEITSPETSYYQTEELPSTKRQKVGKQGHGDITRDFGLSMEL</sequence>
<evidence type="ECO:0000313" key="2">
    <source>
        <dbReference type="EMBL" id="CAI4055382.1"/>
    </source>
</evidence>
<accession>A0AA35JCS2</accession>
<feature type="region of interest" description="Disordered" evidence="1">
    <location>
        <begin position="467"/>
        <end position="582"/>
    </location>
</feature>
<feature type="compositionally biased region" description="Polar residues" evidence="1">
    <location>
        <begin position="542"/>
        <end position="556"/>
    </location>
</feature>
<proteinExistence type="predicted"/>
<dbReference type="EMBL" id="OX365913">
    <property type="protein sequence ID" value="CAI4055382.1"/>
    <property type="molecule type" value="Genomic_DNA"/>
</dbReference>
<gene>
    <name evidence="2" type="primary">SUVC02G2380</name>
    <name evidence="2" type="ORF">SUVC_02G2380</name>
</gene>
<feature type="compositionally biased region" description="Low complexity" evidence="1">
    <location>
        <begin position="17"/>
        <end position="28"/>
    </location>
</feature>